<comment type="subcellular location">
    <subcellularLocation>
        <location evidence="1">Cell membrane</location>
        <topology evidence="1">Multi-pass membrane protein</topology>
    </subcellularLocation>
</comment>
<evidence type="ECO:0000313" key="8">
    <source>
        <dbReference type="EMBL" id="CAB4030979.1"/>
    </source>
</evidence>
<sequence length="171" mass="19396">VSFVFVLLGILSLHKLDNSRLGIIAPGVFGTLIAAAIFAAIVCVISLIRFLENHKNNMLRMFKGDKSFIPPTINVSQSMIGTGLKYHSFQIGYFLWGYILLLILFWIIFIFVYSFSLRLEFVRDWFLGWLEGGGVLMAVGILTNLCLTIIVATIFRDHDFPKNVISINNRY</sequence>
<reference evidence="8" key="1">
    <citation type="submission" date="2020-04" db="EMBL/GenBank/DDBJ databases">
        <authorList>
            <person name="Alioto T."/>
            <person name="Alioto T."/>
            <person name="Gomez Garrido J."/>
        </authorList>
    </citation>
    <scope>NUCLEOTIDE SEQUENCE</scope>
    <source>
        <strain evidence="8">A484AB</strain>
    </source>
</reference>
<protein>
    <submittedName>
        <fullName evidence="8">Uncharacterized protein</fullName>
    </submittedName>
</protein>
<dbReference type="GO" id="GO:0071939">
    <property type="term" value="P:vitamin A import into cell"/>
    <property type="evidence" value="ECO:0007669"/>
    <property type="project" value="TreeGrafter"/>
</dbReference>
<evidence type="ECO:0000256" key="4">
    <source>
        <dbReference type="ARBA" id="ARBA00022692"/>
    </source>
</evidence>
<dbReference type="PANTHER" id="PTHR21444:SF15">
    <property type="entry name" value="RECEPTOR FOR RETINOL UPTAKE STRA6"/>
    <property type="match status" value="1"/>
</dbReference>
<dbReference type="AlphaFoldDB" id="A0A6S7LEL4"/>
<keyword evidence="4" id="KW-0812">Transmembrane</keyword>
<evidence type="ECO:0000256" key="2">
    <source>
        <dbReference type="ARBA" id="ARBA00022448"/>
    </source>
</evidence>
<dbReference type="OrthoDB" id="5966836at2759"/>
<keyword evidence="6" id="KW-0472">Membrane</keyword>
<evidence type="ECO:0000256" key="3">
    <source>
        <dbReference type="ARBA" id="ARBA00022475"/>
    </source>
</evidence>
<evidence type="ECO:0000256" key="1">
    <source>
        <dbReference type="ARBA" id="ARBA00004651"/>
    </source>
</evidence>
<evidence type="ECO:0000256" key="6">
    <source>
        <dbReference type="ARBA" id="ARBA00023136"/>
    </source>
</evidence>
<keyword evidence="2" id="KW-0813">Transport</keyword>
<dbReference type="Pfam" id="PF14752">
    <property type="entry name" value="RBP_receptor"/>
    <property type="match status" value="1"/>
</dbReference>
<dbReference type="GO" id="GO:0034632">
    <property type="term" value="F:retinol transmembrane transporter activity"/>
    <property type="evidence" value="ECO:0007669"/>
    <property type="project" value="InterPro"/>
</dbReference>
<evidence type="ECO:0000256" key="7">
    <source>
        <dbReference type="ARBA" id="ARBA00023170"/>
    </source>
</evidence>
<proteinExistence type="predicted"/>
<keyword evidence="9" id="KW-1185">Reference proteome</keyword>
<evidence type="ECO:0000256" key="5">
    <source>
        <dbReference type="ARBA" id="ARBA00022989"/>
    </source>
</evidence>
<comment type="caution">
    <text evidence="8">The sequence shown here is derived from an EMBL/GenBank/DDBJ whole genome shotgun (WGS) entry which is preliminary data.</text>
</comment>
<dbReference type="InterPro" id="IPR026612">
    <property type="entry name" value="STRA6-like"/>
</dbReference>
<accession>A0A6S7LEL4</accession>
<feature type="non-terminal residue" evidence="8">
    <location>
        <position position="171"/>
    </location>
</feature>
<keyword evidence="5" id="KW-1133">Transmembrane helix</keyword>
<dbReference type="Proteomes" id="UP001152795">
    <property type="component" value="Unassembled WGS sequence"/>
</dbReference>
<dbReference type="GO" id="GO:0005886">
    <property type="term" value="C:plasma membrane"/>
    <property type="evidence" value="ECO:0007669"/>
    <property type="project" value="UniProtKB-SubCell"/>
</dbReference>
<gene>
    <name evidence="8" type="ORF">PACLA_8A088108</name>
</gene>
<feature type="non-terminal residue" evidence="8">
    <location>
        <position position="1"/>
    </location>
</feature>
<dbReference type="EMBL" id="CACRXK020017271">
    <property type="protein sequence ID" value="CAB4030979.1"/>
    <property type="molecule type" value="Genomic_DNA"/>
</dbReference>
<organism evidence="8 9">
    <name type="scientific">Paramuricea clavata</name>
    <name type="common">Red gorgonian</name>
    <name type="synonym">Violescent sea-whip</name>
    <dbReference type="NCBI Taxonomy" id="317549"/>
    <lineage>
        <taxon>Eukaryota</taxon>
        <taxon>Metazoa</taxon>
        <taxon>Cnidaria</taxon>
        <taxon>Anthozoa</taxon>
        <taxon>Octocorallia</taxon>
        <taxon>Malacalcyonacea</taxon>
        <taxon>Plexauridae</taxon>
        <taxon>Paramuricea</taxon>
    </lineage>
</organism>
<name>A0A6S7LEL4_PARCT</name>
<dbReference type="PANTHER" id="PTHR21444">
    <property type="entry name" value="COILED-COIL DOMAIN-CONTAINING PROTEIN 180"/>
    <property type="match status" value="1"/>
</dbReference>
<keyword evidence="7" id="KW-0675">Receptor</keyword>
<keyword evidence="3" id="KW-1003">Cell membrane</keyword>
<evidence type="ECO:0000313" key="9">
    <source>
        <dbReference type="Proteomes" id="UP001152795"/>
    </source>
</evidence>
<dbReference type="GO" id="GO:0038023">
    <property type="term" value="F:signaling receptor activity"/>
    <property type="evidence" value="ECO:0007669"/>
    <property type="project" value="InterPro"/>
</dbReference>